<dbReference type="SUPFAM" id="SSF53335">
    <property type="entry name" value="S-adenosyl-L-methionine-dependent methyltransferases"/>
    <property type="match status" value="1"/>
</dbReference>
<dbReference type="PANTHER" id="PTHR43861">
    <property type="entry name" value="TRANS-ACONITATE 2-METHYLTRANSFERASE-RELATED"/>
    <property type="match status" value="1"/>
</dbReference>
<keyword evidence="4" id="KW-1185">Reference proteome</keyword>
<dbReference type="GO" id="GO:0032259">
    <property type="term" value="P:methylation"/>
    <property type="evidence" value="ECO:0007669"/>
    <property type="project" value="UniProtKB-KW"/>
</dbReference>
<dbReference type="InterPro" id="IPR029063">
    <property type="entry name" value="SAM-dependent_MTases_sf"/>
</dbReference>
<protein>
    <submittedName>
        <fullName evidence="3">Methyltransferase domain-containing protein</fullName>
    </submittedName>
</protein>
<keyword evidence="3" id="KW-0489">Methyltransferase</keyword>
<evidence type="ECO:0000313" key="3">
    <source>
        <dbReference type="EMBL" id="NKE72163.1"/>
    </source>
</evidence>
<dbReference type="Pfam" id="PF13847">
    <property type="entry name" value="Methyltransf_31"/>
    <property type="match status" value="1"/>
</dbReference>
<name>A0A7X6DRQ2_9BACT</name>
<sequence length="266" mass="29088">MSQTEYVFQNTSFQAELNRLRSIEAIFDPATRRRLLSAGLKRGMRCLEVGAGAGSIMAWIASEIGPSGRVTAVDINTRFIGNPPPNVQLLSGDIQTVPLKPDSFNLIHARYVLVHIPEYQTVLQILWRSLKPGGSIVIEEPDFSAFRAIEGSDAGKRAFKNIHQAINQMYSSKGIDPALGMKLPILFQELGAKEVVVENDAPISRGGSDIAEMMRMSSIPLKEKYIATEKATPADIDDYEAFTADPDSAAIYYATIGVIGWKEGVA</sequence>
<dbReference type="CDD" id="cd02440">
    <property type="entry name" value="AdoMet_MTases"/>
    <property type="match status" value="1"/>
</dbReference>
<dbReference type="PANTHER" id="PTHR43861:SF3">
    <property type="entry name" value="PUTATIVE (AFU_ORTHOLOGUE AFUA_2G14390)-RELATED"/>
    <property type="match status" value="1"/>
</dbReference>
<dbReference type="Gene3D" id="3.40.50.150">
    <property type="entry name" value="Vaccinia Virus protein VP39"/>
    <property type="match status" value="1"/>
</dbReference>
<comment type="caution">
    <text evidence="3">The sequence shown here is derived from an EMBL/GenBank/DDBJ whole genome shotgun (WGS) entry which is preliminary data.</text>
</comment>
<keyword evidence="1 3" id="KW-0808">Transferase</keyword>
<gene>
    <name evidence="3" type="ORF">MNODULE_15550</name>
</gene>
<accession>A0A7X6DRQ2</accession>
<proteinExistence type="predicted"/>
<dbReference type="AlphaFoldDB" id="A0A7X6DRQ2"/>
<evidence type="ECO:0000256" key="1">
    <source>
        <dbReference type="ARBA" id="ARBA00022679"/>
    </source>
</evidence>
<reference evidence="3 4" key="1">
    <citation type="journal article" date="2020" name="Nature">
        <title>Bacterial chemolithoautotrophy via manganese oxidation.</title>
        <authorList>
            <person name="Yu H."/>
            <person name="Leadbetter J.R."/>
        </authorList>
    </citation>
    <scope>NUCLEOTIDE SEQUENCE [LARGE SCALE GENOMIC DNA]</scope>
    <source>
        <strain evidence="3 4">Mn-1</strain>
    </source>
</reference>
<dbReference type="GO" id="GO:0008757">
    <property type="term" value="F:S-adenosylmethionine-dependent methyltransferase activity"/>
    <property type="evidence" value="ECO:0007669"/>
    <property type="project" value="InterPro"/>
</dbReference>
<evidence type="ECO:0000313" key="4">
    <source>
        <dbReference type="Proteomes" id="UP000534783"/>
    </source>
</evidence>
<dbReference type="Proteomes" id="UP000534783">
    <property type="component" value="Unassembled WGS sequence"/>
</dbReference>
<dbReference type="EMBL" id="VTOW01000003">
    <property type="protein sequence ID" value="NKE72163.1"/>
    <property type="molecule type" value="Genomic_DNA"/>
</dbReference>
<dbReference type="InterPro" id="IPR025714">
    <property type="entry name" value="Methyltranfer_dom"/>
</dbReference>
<organism evidence="3 4">
    <name type="scientific">Candidatus Manganitrophus noduliformans</name>
    <dbReference type="NCBI Taxonomy" id="2606439"/>
    <lineage>
        <taxon>Bacteria</taxon>
        <taxon>Pseudomonadati</taxon>
        <taxon>Nitrospirota</taxon>
        <taxon>Nitrospiria</taxon>
        <taxon>Candidatus Troglogloeales</taxon>
        <taxon>Candidatus Manganitrophaceae</taxon>
        <taxon>Candidatus Manganitrophus</taxon>
    </lineage>
</organism>
<dbReference type="RefSeq" id="WP_168061583.1">
    <property type="nucleotide sequence ID" value="NZ_VTOW01000003.1"/>
</dbReference>
<feature type="domain" description="Methyltransferase" evidence="2">
    <location>
        <begin position="41"/>
        <end position="142"/>
    </location>
</feature>
<evidence type="ECO:0000259" key="2">
    <source>
        <dbReference type="Pfam" id="PF13847"/>
    </source>
</evidence>